<gene>
    <name evidence="1" type="ORF">C6P61_06175</name>
</gene>
<evidence type="ECO:0000313" key="2">
    <source>
        <dbReference type="Proteomes" id="UP000238326"/>
    </source>
</evidence>
<dbReference type="GO" id="GO:0003677">
    <property type="term" value="F:DNA binding"/>
    <property type="evidence" value="ECO:0007669"/>
    <property type="project" value="InterPro"/>
</dbReference>
<dbReference type="InterPro" id="IPR010982">
    <property type="entry name" value="Lambda_DNA-bd_dom_sf"/>
</dbReference>
<dbReference type="CDD" id="cd00093">
    <property type="entry name" value="HTH_XRE"/>
    <property type="match status" value="1"/>
</dbReference>
<dbReference type="RefSeq" id="WP_105729055.1">
    <property type="nucleotide sequence ID" value="NZ_PVLR01000015.1"/>
</dbReference>
<reference evidence="1 2" key="1">
    <citation type="submission" date="2018-03" db="EMBL/GenBank/DDBJ databases">
        <title>Comparative genomics illustrates the genes involved in a hyperalkaliphilic mechanisms of Serpentinomonas isolated from highly-alkaline calcium-rich serpentinized springs.</title>
        <authorList>
            <person name="Suzuki S."/>
            <person name="Ishii S."/>
            <person name="Walworth N."/>
            <person name="Bird L."/>
            <person name="Kuenen J.G."/>
            <person name="Nealson K.H."/>
        </authorList>
    </citation>
    <scope>NUCLEOTIDE SEQUENCE [LARGE SCALE GENOMIC DNA]</scope>
    <source>
        <strain evidence="1 2">83</strain>
    </source>
</reference>
<protein>
    <submittedName>
        <fullName evidence="1">Transcriptional regulator</fullName>
    </submittedName>
</protein>
<organism evidence="1 2">
    <name type="scientific">Malikia spinosa</name>
    <dbReference type="NCBI Taxonomy" id="86180"/>
    <lineage>
        <taxon>Bacteria</taxon>
        <taxon>Pseudomonadati</taxon>
        <taxon>Pseudomonadota</taxon>
        <taxon>Betaproteobacteria</taxon>
        <taxon>Burkholderiales</taxon>
        <taxon>Comamonadaceae</taxon>
        <taxon>Malikia</taxon>
    </lineage>
</organism>
<dbReference type="Proteomes" id="UP000238326">
    <property type="component" value="Unassembled WGS sequence"/>
</dbReference>
<dbReference type="EMBL" id="PVLR01000015">
    <property type="protein sequence ID" value="PRD69479.1"/>
    <property type="molecule type" value="Genomic_DNA"/>
</dbReference>
<proteinExistence type="predicted"/>
<dbReference type="InterPro" id="IPR001387">
    <property type="entry name" value="Cro/C1-type_HTH"/>
</dbReference>
<evidence type="ECO:0000313" key="1">
    <source>
        <dbReference type="EMBL" id="PRD69479.1"/>
    </source>
</evidence>
<dbReference type="SUPFAM" id="SSF47413">
    <property type="entry name" value="lambda repressor-like DNA-binding domains"/>
    <property type="match status" value="1"/>
</dbReference>
<sequence length="108" mass="11674">MTAQNTDRVSAEMLEMALLLSKHDVLSAQDLGQIKALCSTPPVYTPERVAQIRTKKAKMSQTVFAGFLNVRPSTVQKWESPASGKHPSGAAAKLLQLIEKKGIEALAV</sequence>
<comment type="caution">
    <text evidence="1">The sequence shown here is derived from an EMBL/GenBank/DDBJ whole genome shotgun (WGS) entry which is preliminary data.</text>
</comment>
<dbReference type="AlphaFoldDB" id="A0A2S9KGB1"/>
<accession>A0A2S9KGB1</accession>
<dbReference type="Gene3D" id="1.10.260.40">
    <property type="entry name" value="lambda repressor-like DNA-binding domains"/>
    <property type="match status" value="1"/>
</dbReference>
<dbReference type="OrthoDB" id="9799384at2"/>
<name>A0A2S9KGB1_9BURK</name>
<keyword evidence="2" id="KW-1185">Reference proteome</keyword>